<keyword evidence="7" id="KW-0788">Thiol protease</keyword>
<dbReference type="eggNOG" id="KOG2674">
    <property type="taxonomic scope" value="Eukaryota"/>
</dbReference>
<comment type="similarity">
    <text evidence="2 11">Belongs to the peptidase C54 family.</text>
</comment>
<comment type="subcellular location">
    <subcellularLocation>
        <location evidence="1 11">Cytoplasm</location>
    </subcellularLocation>
</comment>
<dbReference type="GO" id="GO:0034727">
    <property type="term" value="P:piecemeal microautophagy of the nucleus"/>
    <property type="evidence" value="ECO:0007669"/>
    <property type="project" value="TreeGrafter"/>
</dbReference>
<evidence type="ECO:0000256" key="7">
    <source>
        <dbReference type="ARBA" id="ARBA00022807"/>
    </source>
</evidence>
<dbReference type="GO" id="GO:0016485">
    <property type="term" value="P:protein processing"/>
    <property type="evidence" value="ECO:0007669"/>
    <property type="project" value="TreeGrafter"/>
</dbReference>
<name>A0A0L0F6Z2_9EUKA</name>
<evidence type="ECO:0000256" key="8">
    <source>
        <dbReference type="ARBA" id="ARBA00022927"/>
    </source>
</evidence>
<dbReference type="InterPro" id="IPR038765">
    <property type="entry name" value="Papain-like_cys_pep_sf"/>
</dbReference>
<dbReference type="RefSeq" id="XP_014146387.1">
    <property type="nucleotide sequence ID" value="XM_014290912.1"/>
</dbReference>
<dbReference type="SUPFAM" id="SSF54001">
    <property type="entry name" value="Cysteine proteinases"/>
    <property type="match status" value="1"/>
</dbReference>
<dbReference type="Pfam" id="PF03416">
    <property type="entry name" value="Peptidase_C54"/>
    <property type="match status" value="1"/>
</dbReference>
<evidence type="ECO:0000256" key="5">
    <source>
        <dbReference type="ARBA" id="ARBA00022670"/>
    </source>
</evidence>
<keyword evidence="5 11" id="KW-0645">Protease</keyword>
<dbReference type="OrthoDB" id="2960936at2759"/>
<evidence type="ECO:0000256" key="6">
    <source>
        <dbReference type="ARBA" id="ARBA00022801"/>
    </source>
</evidence>
<dbReference type="PANTHER" id="PTHR22624">
    <property type="entry name" value="CYSTEINE PROTEASE ATG4"/>
    <property type="match status" value="1"/>
</dbReference>
<evidence type="ECO:0000256" key="9">
    <source>
        <dbReference type="ARBA" id="ARBA00023006"/>
    </source>
</evidence>
<dbReference type="GeneID" id="25915461"/>
<evidence type="ECO:0000313" key="13">
    <source>
        <dbReference type="EMBL" id="KNC72485.1"/>
    </source>
</evidence>
<evidence type="ECO:0000313" key="14">
    <source>
        <dbReference type="Proteomes" id="UP000054560"/>
    </source>
</evidence>
<dbReference type="PANTHER" id="PTHR22624:SF49">
    <property type="entry name" value="CYSTEINE PROTEASE"/>
    <property type="match status" value="1"/>
</dbReference>
<accession>A0A0L0F6Z2</accession>
<evidence type="ECO:0000256" key="2">
    <source>
        <dbReference type="ARBA" id="ARBA00010958"/>
    </source>
</evidence>
<keyword evidence="6 11" id="KW-0378">Hydrolase</keyword>
<proteinExistence type="inferred from homology"/>
<evidence type="ECO:0000256" key="4">
    <source>
        <dbReference type="ARBA" id="ARBA00022490"/>
    </source>
</evidence>
<keyword evidence="9 11" id="KW-0072">Autophagy</keyword>
<dbReference type="GO" id="GO:0019786">
    <property type="term" value="F:protein-phosphatidylethanolamide deconjugating activity"/>
    <property type="evidence" value="ECO:0007669"/>
    <property type="project" value="InterPro"/>
</dbReference>
<dbReference type="AlphaFoldDB" id="A0A0L0F6Z2"/>
<comment type="catalytic activity">
    <reaction evidence="10">
        <text>[protein]-C-terminal L-amino acid-glycyl-phosphatidylethanolamide + H2O = [protein]-C-terminal L-amino acid-glycine + a 1,2-diacyl-sn-glycero-3-phosphoethanolamine</text>
        <dbReference type="Rhea" id="RHEA:67548"/>
        <dbReference type="Rhea" id="RHEA-COMP:17323"/>
        <dbReference type="Rhea" id="RHEA-COMP:17324"/>
        <dbReference type="ChEBI" id="CHEBI:15377"/>
        <dbReference type="ChEBI" id="CHEBI:64612"/>
        <dbReference type="ChEBI" id="CHEBI:172940"/>
        <dbReference type="ChEBI" id="CHEBI:172941"/>
    </reaction>
    <physiologicalReaction direction="left-to-right" evidence="10">
        <dbReference type="Rhea" id="RHEA:67549"/>
    </physiologicalReaction>
</comment>
<dbReference type="GO" id="GO:0000423">
    <property type="term" value="P:mitophagy"/>
    <property type="evidence" value="ECO:0007669"/>
    <property type="project" value="TreeGrafter"/>
</dbReference>
<keyword evidence="4 11" id="KW-0963">Cytoplasm</keyword>
<dbReference type="GO" id="GO:0000045">
    <property type="term" value="P:autophagosome assembly"/>
    <property type="evidence" value="ECO:0007669"/>
    <property type="project" value="TreeGrafter"/>
</dbReference>
<protein>
    <recommendedName>
        <fullName evidence="11">Cysteine protease</fullName>
        <ecNumber evidence="11">3.4.22.-</ecNumber>
    </recommendedName>
</protein>
<dbReference type="STRING" id="667725.A0A0L0F6Z2"/>
<keyword evidence="3" id="KW-0813">Transport</keyword>
<evidence type="ECO:0000256" key="1">
    <source>
        <dbReference type="ARBA" id="ARBA00004496"/>
    </source>
</evidence>
<dbReference type="GO" id="GO:0004197">
    <property type="term" value="F:cysteine-type endopeptidase activity"/>
    <property type="evidence" value="ECO:0007669"/>
    <property type="project" value="TreeGrafter"/>
</dbReference>
<dbReference type="Proteomes" id="UP000054560">
    <property type="component" value="Unassembled WGS sequence"/>
</dbReference>
<evidence type="ECO:0000259" key="12">
    <source>
        <dbReference type="Pfam" id="PF03416"/>
    </source>
</evidence>
<dbReference type="InterPro" id="IPR046792">
    <property type="entry name" value="Peptidase_C54_cat"/>
</dbReference>
<keyword evidence="8 11" id="KW-0653">Protein transport</keyword>
<dbReference type="GO" id="GO:0015031">
    <property type="term" value="P:protein transport"/>
    <property type="evidence" value="ECO:0007669"/>
    <property type="project" value="UniProtKB-KW"/>
</dbReference>
<gene>
    <name evidence="13" type="ORF">SARC_14957</name>
</gene>
<feature type="non-terminal residue" evidence="13">
    <location>
        <position position="89"/>
    </location>
</feature>
<dbReference type="EMBL" id="KQ246968">
    <property type="protein sequence ID" value="KNC72485.1"/>
    <property type="molecule type" value="Genomic_DNA"/>
</dbReference>
<reference evidence="13 14" key="1">
    <citation type="submission" date="2011-02" db="EMBL/GenBank/DDBJ databases">
        <title>The Genome Sequence of Sphaeroforma arctica JP610.</title>
        <authorList>
            <consortium name="The Broad Institute Genome Sequencing Platform"/>
            <person name="Russ C."/>
            <person name="Cuomo C."/>
            <person name="Young S.K."/>
            <person name="Zeng Q."/>
            <person name="Gargeya S."/>
            <person name="Alvarado L."/>
            <person name="Berlin A."/>
            <person name="Chapman S.B."/>
            <person name="Chen Z."/>
            <person name="Freedman E."/>
            <person name="Gellesch M."/>
            <person name="Goldberg J."/>
            <person name="Griggs A."/>
            <person name="Gujja S."/>
            <person name="Heilman E."/>
            <person name="Heiman D."/>
            <person name="Howarth C."/>
            <person name="Mehta T."/>
            <person name="Neiman D."/>
            <person name="Pearson M."/>
            <person name="Roberts A."/>
            <person name="Saif S."/>
            <person name="Shea T."/>
            <person name="Shenoy N."/>
            <person name="Sisk P."/>
            <person name="Stolte C."/>
            <person name="Sykes S."/>
            <person name="White J."/>
            <person name="Yandava C."/>
            <person name="Burger G."/>
            <person name="Gray M.W."/>
            <person name="Holland P.W.H."/>
            <person name="King N."/>
            <person name="Lang F.B.F."/>
            <person name="Roger A.J."/>
            <person name="Ruiz-Trillo I."/>
            <person name="Haas B."/>
            <person name="Nusbaum C."/>
            <person name="Birren B."/>
        </authorList>
    </citation>
    <scope>NUCLEOTIDE SEQUENCE [LARGE SCALE GENOMIC DNA]</scope>
    <source>
        <strain evidence="13 14">JP610</strain>
    </source>
</reference>
<evidence type="ECO:0000256" key="10">
    <source>
        <dbReference type="ARBA" id="ARBA00029362"/>
    </source>
</evidence>
<keyword evidence="14" id="KW-1185">Reference proteome</keyword>
<evidence type="ECO:0000256" key="11">
    <source>
        <dbReference type="RuleBase" id="RU363115"/>
    </source>
</evidence>
<evidence type="ECO:0000256" key="3">
    <source>
        <dbReference type="ARBA" id="ARBA00022448"/>
    </source>
</evidence>
<organism evidence="13 14">
    <name type="scientific">Sphaeroforma arctica JP610</name>
    <dbReference type="NCBI Taxonomy" id="667725"/>
    <lineage>
        <taxon>Eukaryota</taxon>
        <taxon>Ichthyosporea</taxon>
        <taxon>Ichthyophonida</taxon>
        <taxon>Sphaeroforma</taxon>
    </lineage>
</organism>
<dbReference type="GO" id="GO:0035973">
    <property type="term" value="P:aggrephagy"/>
    <property type="evidence" value="ECO:0007669"/>
    <property type="project" value="TreeGrafter"/>
</dbReference>
<comment type="function">
    <text evidence="11">Cysteine protease that plays a key role in autophagy by mediating both proteolytic activation and delipidation of ATG8 family proteins.</text>
</comment>
<sequence length="89" mass="10009">MQGLLNHSLSSESDGLAWVLGCPYNLPCEYSDLVDDVRSRIWVSYRSGYFPIRDHNGGCFTSDQGWGCMLRCGQMILAQTFLTRELGRG</sequence>
<dbReference type="GO" id="GO:0005737">
    <property type="term" value="C:cytoplasm"/>
    <property type="evidence" value="ECO:0007669"/>
    <property type="project" value="UniProtKB-SubCell"/>
</dbReference>
<feature type="domain" description="Peptidase C54 catalytic" evidence="12">
    <location>
        <begin position="32"/>
        <end position="88"/>
    </location>
</feature>
<dbReference type="EC" id="3.4.22.-" evidence="11"/>
<dbReference type="InterPro" id="IPR005078">
    <property type="entry name" value="Peptidase_C54"/>
</dbReference>